<dbReference type="InterPro" id="IPR036546">
    <property type="entry name" value="MED15_KIX"/>
</dbReference>
<feature type="compositionally biased region" description="Polar residues" evidence="5">
    <location>
        <begin position="83"/>
        <end position="111"/>
    </location>
</feature>
<evidence type="ECO:0000313" key="9">
    <source>
        <dbReference type="Proteomes" id="UP000604825"/>
    </source>
</evidence>
<evidence type="ECO:0008006" key="10">
    <source>
        <dbReference type="Google" id="ProtNLM"/>
    </source>
</evidence>
<comment type="subcellular location">
    <subcellularLocation>
        <location evidence="1">Nucleus</location>
    </subcellularLocation>
</comment>
<keyword evidence="2" id="KW-0805">Transcription regulation</keyword>
<dbReference type="Gene3D" id="1.10.246.20">
    <property type="entry name" value="Coactivator CBP, KIX domain"/>
    <property type="match status" value="1"/>
</dbReference>
<comment type="caution">
    <text evidence="8">The sequence shown here is derived from an EMBL/GenBank/DDBJ whole genome shotgun (WGS) entry which is preliminary data.</text>
</comment>
<dbReference type="Proteomes" id="UP000604825">
    <property type="component" value="Unassembled WGS sequence"/>
</dbReference>
<dbReference type="GO" id="GO:0003713">
    <property type="term" value="F:transcription coactivator activity"/>
    <property type="evidence" value="ECO:0007669"/>
    <property type="project" value="InterPro"/>
</dbReference>
<dbReference type="PANTHER" id="PTHR33137:SF10">
    <property type="entry name" value="EXPRESSED PROTEIN"/>
    <property type="match status" value="1"/>
</dbReference>
<evidence type="ECO:0000313" key="8">
    <source>
        <dbReference type="EMBL" id="CAD6261409.1"/>
    </source>
</evidence>
<proteinExistence type="predicted"/>
<organism evidence="8 9">
    <name type="scientific">Miscanthus lutarioriparius</name>
    <dbReference type="NCBI Taxonomy" id="422564"/>
    <lineage>
        <taxon>Eukaryota</taxon>
        <taxon>Viridiplantae</taxon>
        <taxon>Streptophyta</taxon>
        <taxon>Embryophyta</taxon>
        <taxon>Tracheophyta</taxon>
        <taxon>Spermatophyta</taxon>
        <taxon>Magnoliopsida</taxon>
        <taxon>Liliopsida</taxon>
        <taxon>Poales</taxon>
        <taxon>Poaceae</taxon>
        <taxon>PACMAD clade</taxon>
        <taxon>Panicoideae</taxon>
        <taxon>Andropogonodae</taxon>
        <taxon>Andropogoneae</taxon>
        <taxon>Saccharinae</taxon>
        <taxon>Miscanthus</taxon>
    </lineage>
</organism>
<dbReference type="EMBL" id="CAJGYO010000011">
    <property type="protein sequence ID" value="CAD6261409.1"/>
    <property type="molecule type" value="Genomic_DNA"/>
</dbReference>
<feature type="region of interest" description="Disordered" evidence="5">
    <location>
        <begin position="347"/>
        <end position="392"/>
    </location>
</feature>
<evidence type="ECO:0000256" key="5">
    <source>
        <dbReference type="SAM" id="MobiDB-lite"/>
    </source>
</evidence>
<keyword evidence="4" id="KW-0539">Nucleus</keyword>
<evidence type="ECO:0000256" key="3">
    <source>
        <dbReference type="ARBA" id="ARBA00023163"/>
    </source>
</evidence>
<feature type="compositionally biased region" description="Polar residues" evidence="5">
    <location>
        <begin position="349"/>
        <end position="361"/>
    </location>
</feature>
<dbReference type="InterPro" id="IPR036529">
    <property type="entry name" value="KIX_dom_sf"/>
</dbReference>
<accession>A0A811QWQ8</accession>
<keyword evidence="9" id="KW-1185">Reference proteome</keyword>
<dbReference type="OrthoDB" id="1896842at2759"/>
<dbReference type="GO" id="GO:0031490">
    <property type="term" value="F:chromatin DNA binding"/>
    <property type="evidence" value="ECO:0007669"/>
    <property type="project" value="InterPro"/>
</dbReference>
<dbReference type="PANTHER" id="PTHR33137">
    <property type="entry name" value="MEDIATOR OF RNA POLYMERASE II TRANSCRIPTION SUBUNIT 15A-RELATED"/>
    <property type="match status" value="1"/>
</dbReference>
<evidence type="ECO:0000259" key="7">
    <source>
        <dbReference type="Pfam" id="PF21539"/>
    </source>
</evidence>
<dbReference type="Pfam" id="PF16987">
    <property type="entry name" value="KIX_2"/>
    <property type="match status" value="1"/>
</dbReference>
<dbReference type="Pfam" id="PF21539">
    <property type="entry name" value="Med15_C"/>
    <property type="match status" value="1"/>
</dbReference>
<name>A0A811QWQ8_9POAL</name>
<evidence type="ECO:0000256" key="4">
    <source>
        <dbReference type="ARBA" id="ARBA00023242"/>
    </source>
</evidence>
<reference evidence="8" key="1">
    <citation type="submission" date="2020-10" db="EMBL/GenBank/DDBJ databases">
        <authorList>
            <person name="Han B."/>
            <person name="Lu T."/>
            <person name="Zhao Q."/>
            <person name="Huang X."/>
            <person name="Zhao Y."/>
        </authorList>
    </citation>
    <scope>NUCLEOTIDE SEQUENCE</scope>
</reference>
<dbReference type="InterPro" id="IPR048386">
    <property type="entry name" value="Med15_C"/>
</dbReference>
<keyword evidence="3" id="KW-0804">Transcription</keyword>
<sequence>MFNLIRACRLDHIFPGLSTVDLRRVTTNFENKIFHEANSKEEYIRKIALKLDILEGKQNVVQQQIQMGRHVRPVNALQAKDGGNSSTAAMPQGASMMSSYGGRSSQMQSQPMAPPSLDAVPNKNMAYQKDLQMHYQNFIHNPTSIAQAQEQSVVQPNGQHNHLPMQSARGPSMLLHEQMIMNQQGMRLNQQQMDWQRYHYATKMHSGHPEGGNSQHNAGFAVSRMESQQVMMERAVEVDWREEMSQQIKKLKDDCFSELMEFHQRIICPDITKEQLEALPKRENVVYKFKLYVKEKARVTLNFLLLDKDKISENLRGKFSMYEKSTEELLLPYRKSKARKAEIDARLKSQISRGQPQTTDLSCVLAPSDGGSSSHHKQQEPPISSCFPEKSHGSLQSSSINKLQEDFILPLSITNPGAVKVSSNSASIKSTSPSLVAKQDALKVATLSSESVKFTLPSPVFMTGVVPAASTCAPVMPTSSENFKSVSASQLVDNSAAAAEVAAGGTATEAAAANQSEQVNPTMTATPTQVHIADSALEDNHHGRAEIVVAKKPIDRLIEAVRASSSAMLYDSANFICTVSMNNLVPHWEIDEFQDWDFFSEQGGSSTGNKMKCILESTWGRVESNAEQGAKRQRTTQNAKDALLDEIRSINSRLFDTVITIVDDSGTDAITARNGGTLVEFSYTAMSLSPDLKLLFAASEMPIILPVKLLVPVDYPRSSPVLVSDQWDEPLRKRMSNILGTAEVSFRHALNELPKPMMISNMARLWDDAVRKAIMEFAKKHGGGTFSSTYRLWEQC</sequence>
<dbReference type="InterPro" id="IPR044661">
    <property type="entry name" value="MED15a/b/c-like"/>
</dbReference>
<protein>
    <recommendedName>
        <fullName evidence="10">Mediator complex subunit 15 KIX domain-containing protein</fullName>
    </recommendedName>
</protein>
<gene>
    <name evidence="8" type="ORF">NCGR_LOCUS44830</name>
</gene>
<dbReference type="AlphaFoldDB" id="A0A811QWQ8"/>
<feature type="domain" description="Mediator complex subunit 15 KIX" evidence="6">
    <location>
        <begin position="21"/>
        <end position="61"/>
    </location>
</feature>
<feature type="domain" description="ARC105/Med15 mediator subunit C-terminal" evidence="7">
    <location>
        <begin position="696"/>
        <end position="772"/>
    </location>
</feature>
<evidence type="ECO:0000256" key="2">
    <source>
        <dbReference type="ARBA" id="ARBA00023015"/>
    </source>
</evidence>
<evidence type="ECO:0000259" key="6">
    <source>
        <dbReference type="Pfam" id="PF16987"/>
    </source>
</evidence>
<dbReference type="GO" id="GO:0005634">
    <property type="term" value="C:nucleus"/>
    <property type="evidence" value="ECO:0007669"/>
    <property type="project" value="UniProtKB-SubCell"/>
</dbReference>
<feature type="region of interest" description="Disordered" evidence="5">
    <location>
        <begin position="78"/>
        <end position="113"/>
    </location>
</feature>
<evidence type="ECO:0000256" key="1">
    <source>
        <dbReference type="ARBA" id="ARBA00004123"/>
    </source>
</evidence>